<feature type="domain" description="Aspartyl/asparaginy/proline hydroxylase" evidence="5">
    <location>
        <begin position="164"/>
        <end position="322"/>
    </location>
</feature>
<evidence type="ECO:0000259" key="5">
    <source>
        <dbReference type="Pfam" id="PF05118"/>
    </source>
</evidence>
<feature type="region of interest" description="Disordered" evidence="4">
    <location>
        <begin position="146"/>
        <end position="179"/>
    </location>
</feature>
<dbReference type="Pfam" id="PF05118">
    <property type="entry name" value="Asp_Arg_Hydrox"/>
    <property type="match status" value="1"/>
</dbReference>
<dbReference type="PANTHER" id="PTHR46332:SF5">
    <property type="entry name" value="ASPARTATE BETA-HYDROXYLASE DOMAIN CONTAINING 2"/>
    <property type="match status" value="1"/>
</dbReference>
<gene>
    <name evidence="6" type="ORF">HTAM1171_LOCUS10995</name>
</gene>
<organism evidence="6">
    <name type="scientific">Helicotheca tamesis</name>
    <dbReference type="NCBI Taxonomy" id="374047"/>
    <lineage>
        <taxon>Eukaryota</taxon>
        <taxon>Sar</taxon>
        <taxon>Stramenopiles</taxon>
        <taxon>Ochrophyta</taxon>
        <taxon>Bacillariophyta</taxon>
        <taxon>Mediophyceae</taxon>
        <taxon>Lithodesmiophycidae</taxon>
        <taxon>Lithodesmiales</taxon>
        <taxon>Lithodesmiaceae</taxon>
        <taxon>Helicotheca</taxon>
    </lineage>
</organism>
<dbReference type="AlphaFoldDB" id="A0A7S2IBD1"/>
<protein>
    <recommendedName>
        <fullName evidence="5">Aspartyl/asparaginy/proline hydroxylase domain-containing protein</fullName>
    </recommendedName>
</protein>
<name>A0A7S2IBD1_9STRA</name>
<dbReference type="GO" id="GO:0051213">
    <property type="term" value="F:dioxygenase activity"/>
    <property type="evidence" value="ECO:0007669"/>
    <property type="project" value="UniProtKB-KW"/>
</dbReference>
<comment type="similarity">
    <text evidence="1">Belongs to the aspartyl/asparaginyl beta-hydroxylase family.</text>
</comment>
<evidence type="ECO:0000256" key="4">
    <source>
        <dbReference type="SAM" id="MobiDB-lite"/>
    </source>
</evidence>
<dbReference type="InterPro" id="IPR051821">
    <property type="entry name" value="Asp/Asn_beta-hydroxylase"/>
</dbReference>
<dbReference type="InterPro" id="IPR007803">
    <property type="entry name" value="Asp/Arg/Pro-Hydrxlase"/>
</dbReference>
<evidence type="ECO:0000256" key="2">
    <source>
        <dbReference type="ARBA" id="ARBA00022964"/>
    </source>
</evidence>
<dbReference type="GO" id="GO:0016020">
    <property type="term" value="C:membrane"/>
    <property type="evidence" value="ECO:0007669"/>
    <property type="project" value="TreeGrafter"/>
</dbReference>
<reference evidence="6" key="1">
    <citation type="submission" date="2021-01" db="EMBL/GenBank/DDBJ databases">
        <authorList>
            <person name="Corre E."/>
            <person name="Pelletier E."/>
            <person name="Niang G."/>
            <person name="Scheremetjew M."/>
            <person name="Finn R."/>
            <person name="Kale V."/>
            <person name="Holt S."/>
            <person name="Cochrane G."/>
            <person name="Meng A."/>
            <person name="Brown T."/>
            <person name="Cohen L."/>
        </authorList>
    </citation>
    <scope>NUCLEOTIDE SEQUENCE</scope>
    <source>
        <strain evidence="6">CCMP826</strain>
    </source>
</reference>
<dbReference type="Gene3D" id="2.60.120.330">
    <property type="entry name" value="B-lactam Antibiotic, Isopenicillin N Synthase, Chain"/>
    <property type="match status" value="1"/>
</dbReference>
<dbReference type="EMBL" id="HBGV01017811">
    <property type="protein sequence ID" value="CAD9514422.1"/>
    <property type="molecule type" value="Transcribed_RNA"/>
</dbReference>
<sequence>MLVRVRSGVDTATRAAATTRFFHHLINRSYPNSSSSKQVVRHLSSTPFGATPGQDQHPQDSATVIQGPSLLTGTGVHRPSPSLFQLPGLRSLPLWTAPSPPGGDKSRRRIAYNDPYVTGIVQLLESNFSSIKAEYLDAVMGINGGDTKIMAPNTEDDDDERRQSPLQPDYDVNKRGGEHASDALHTGSWDWHSYVLQGEFNDKFADRCPITAGVINGLKEDNALFGSPFSFCFFSTLMGESTIKAHTGPMNLRLRVHLPLVVPASASDKNKDGNPKCAIRVGPKVHEWKEGEALVLDDSYEHEVWNDTNEPRVLLLVDVWHPDVSMIERERIGKMFDYARGQGWIGR</sequence>
<proteinExistence type="inferred from homology"/>
<evidence type="ECO:0000256" key="3">
    <source>
        <dbReference type="ARBA" id="ARBA00023002"/>
    </source>
</evidence>
<evidence type="ECO:0000256" key="1">
    <source>
        <dbReference type="ARBA" id="ARBA00007730"/>
    </source>
</evidence>
<keyword evidence="3" id="KW-0560">Oxidoreductase</keyword>
<dbReference type="InterPro" id="IPR027443">
    <property type="entry name" value="IPNS-like_sf"/>
</dbReference>
<feature type="region of interest" description="Disordered" evidence="4">
    <location>
        <begin position="31"/>
        <end position="83"/>
    </location>
</feature>
<keyword evidence="2" id="KW-0223">Dioxygenase</keyword>
<accession>A0A7S2IBD1</accession>
<dbReference type="SUPFAM" id="SSF51197">
    <property type="entry name" value="Clavaminate synthase-like"/>
    <property type="match status" value="1"/>
</dbReference>
<dbReference type="PANTHER" id="PTHR46332">
    <property type="entry name" value="ASPARTATE BETA-HYDROXYLASE DOMAIN-CONTAINING PROTEIN 2"/>
    <property type="match status" value="1"/>
</dbReference>
<evidence type="ECO:0000313" key="6">
    <source>
        <dbReference type="EMBL" id="CAD9514422.1"/>
    </source>
</evidence>
<feature type="compositionally biased region" description="Polar residues" evidence="4">
    <location>
        <begin position="31"/>
        <end position="72"/>
    </location>
</feature>